<keyword evidence="16" id="KW-1185">Reference proteome</keyword>
<keyword evidence="9 11" id="KW-0472">Membrane</keyword>
<dbReference type="EMBL" id="JACHNZ010000023">
    <property type="protein sequence ID" value="MBB4632586.1"/>
    <property type="molecule type" value="Genomic_DNA"/>
</dbReference>
<evidence type="ECO:0000256" key="12">
    <source>
        <dbReference type="RuleBase" id="RU003357"/>
    </source>
</evidence>
<dbReference type="PANTHER" id="PTHR32552">
    <property type="entry name" value="FERRICHROME IRON RECEPTOR-RELATED"/>
    <property type="match status" value="1"/>
</dbReference>
<dbReference type="RefSeq" id="WP_184069403.1">
    <property type="nucleotide sequence ID" value="NZ_JACHNZ010000023.1"/>
</dbReference>
<evidence type="ECO:0000256" key="9">
    <source>
        <dbReference type="ARBA" id="ARBA00023136"/>
    </source>
</evidence>
<evidence type="ECO:0000259" key="13">
    <source>
        <dbReference type="Pfam" id="PF00593"/>
    </source>
</evidence>
<name>A0A7W7F6Q7_9SPHN</name>
<dbReference type="Proteomes" id="UP000566324">
    <property type="component" value="Unassembled WGS sequence"/>
</dbReference>
<reference evidence="15 16" key="1">
    <citation type="submission" date="2020-08" db="EMBL/GenBank/DDBJ databases">
        <title>Genomic Encyclopedia of Type Strains, Phase IV (KMG-IV): sequencing the most valuable type-strain genomes for metagenomic binning, comparative biology and taxonomic classification.</title>
        <authorList>
            <person name="Goeker M."/>
        </authorList>
    </citation>
    <scope>NUCLEOTIDE SEQUENCE [LARGE SCALE GENOMIC DNA]</scope>
    <source>
        <strain evidence="15 16">DSM 17328</strain>
    </source>
</reference>
<evidence type="ECO:0000256" key="2">
    <source>
        <dbReference type="ARBA" id="ARBA00022448"/>
    </source>
</evidence>
<comment type="caution">
    <text evidence="15">The sequence shown here is derived from an EMBL/GenBank/DDBJ whole genome shotgun (WGS) entry which is preliminary data.</text>
</comment>
<sequence length="801" mass="86143">MMHPFTVTTGIAAAAATDEDGPTRRQGTISQRALLIAGVAGAGLLTSISCMAAEAQAAPVQTVETAENLVEIVVTANKRDATTVLKAPTSIQAISGETLQKQGVIGFMDVAGKIPGLAVQDLGPGDRKYVIRGISSTGASTTGVYYDEAVISGSNANDGGGFQSDIRLYDLDRIEVLRGPQGTLYGAGSMSGTIRFITKKPDLNEFGGYLSGEVSSTSHGGTNYNANGAINLPVVSDKVALRLVGWGIDDSGFVDQIRVGAGLNNPLGLVRNVNNDNVLGGRALLRIQPSSDLTIDASYTRQHATTNGSSRYTPEGITAFDVPGAPSIQGCDLCNTDVGWTPRKDKLEVFSLTASYTTSFGTFTATTNQFNRNHDYNIDNTAILTSFGVPLPVVTFETVTRKVNSSELRFASDFDFPVNFVIGGFRQRETSDLDIGMLAINGEGRPIGRFSPLNSQDALLNPGVGSTVFGRTDYRSGTQYAAFGEATWNVTDKLKLMGGLRYFTETLNGVQQNTHLVGGFPEGVESQAPVVNDEQTNDKLTIKLNASYTFNEALLVYATASQGFRSGGLNPPSVFGPIPPSFGPDTLWNYEIGTKGRLFDRLLEYQVNAYWIDWQDIQVQEVTQVAALHYIGNAGNAVSKGIEFELTARPVQYLTMNLAGSFQDAYLTEGATPAELAENPTRGVTGDKLPDVPRVQYSLGLDYTAPLPFDGDWAGTLAADISYQGKRNAYFEANPFNIELKSYTLINLRAGISNELWRATLFVRNLTNKRAQVSAINSNQDPHALITVRPRTFGLTVTRNF</sequence>
<dbReference type="CDD" id="cd01347">
    <property type="entry name" value="ligand_gated_channel"/>
    <property type="match status" value="1"/>
</dbReference>
<keyword evidence="8 12" id="KW-0798">TonB box</keyword>
<keyword evidence="6" id="KW-0408">Iron</keyword>
<evidence type="ECO:0000256" key="8">
    <source>
        <dbReference type="ARBA" id="ARBA00023077"/>
    </source>
</evidence>
<protein>
    <submittedName>
        <fullName evidence="15">Outer membrane receptor protein involved in Fe transport</fullName>
    </submittedName>
</protein>
<dbReference type="InterPro" id="IPR000531">
    <property type="entry name" value="Beta-barrel_TonB"/>
</dbReference>
<evidence type="ECO:0000256" key="6">
    <source>
        <dbReference type="ARBA" id="ARBA00023004"/>
    </source>
</evidence>
<keyword evidence="4" id="KW-0410">Iron transport</keyword>
<dbReference type="InterPro" id="IPR036942">
    <property type="entry name" value="Beta-barrel_TonB_sf"/>
</dbReference>
<keyword evidence="15" id="KW-0675">Receptor</keyword>
<feature type="domain" description="TonB-dependent receptor plug" evidence="14">
    <location>
        <begin position="85"/>
        <end position="193"/>
    </location>
</feature>
<evidence type="ECO:0000259" key="14">
    <source>
        <dbReference type="Pfam" id="PF07715"/>
    </source>
</evidence>
<evidence type="ECO:0000256" key="4">
    <source>
        <dbReference type="ARBA" id="ARBA00022496"/>
    </source>
</evidence>
<evidence type="ECO:0000256" key="5">
    <source>
        <dbReference type="ARBA" id="ARBA00022692"/>
    </source>
</evidence>
<dbReference type="PANTHER" id="PTHR32552:SF81">
    <property type="entry name" value="TONB-DEPENDENT OUTER MEMBRANE RECEPTOR"/>
    <property type="match status" value="1"/>
</dbReference>
<dbReference type="GO" id="GO:0006826">
    <property type="term" value="P:iron ion transport"/>
    <property type="evidence" value="ECO:0007669"/>
    <property type="project" value="UniProtKB-KW"/>
</dbReference>
<dbReference type="Gene3D" id="2.40.170.20">
    <property type="entry name" value="TonB-dependent receptor, beta-barrel domain"/>
    <property type="match status" value="1"/>
</dbReference>
<evidence type="ECO:0000313" key="15">
    <source>
        <dbReference type="EMBL" id="MBB4632586.1"/>
    </source>
</evidence>
<dbReference type="Pfam" id="PF00593">
    <property type="entry name" value="TonB_dep_Rec_b-barrel"/>
    <property type="match status" value="1"/>
</dbReference>
<keyword evidence="10 11" id="KW-0998">Cell outer membrane</keyword>
<evidence type="ECO:0000313" key="16">
    <source>
        <dbReference type="Proteomes" id="UP000566324"/>
    </source>
</evidence>
<keyword evidence="7" id="KW-0406">Ion transport</keyword>
<evidence type="ECO:0000256" key="7">
    <source>
        <dbReference type="ARBA" id="ARBA00023065"/>
    </source>
</evidence>
<keyword evidence="3 11" id="KW-1134">Transmembrane beta strand</keyword>
<evidence type="ECO:0000256" key="11">
    <source>
        <dbReference type="PROSITE-ProRule" id="PRU01360"/>
    </source>
</evidence>
<feature type="domain" description="TonB-dependent receptor-like beta-barrel" evidence="13">
    <location>
        <begin position="308"/>
        <end position="766"/>
    </location>
</feature>
<dbReference type="InterPro" id="IPR012910">
    <property type="entry name" value="Plug_dom"/>
</dbReference>
<dbReference type="PROSITE" id="PS52016">
    <property type="entry name" value="TONB_DEPENDENT_REC_3"/>
    <property type="match status" value="1"/>
</dbReference>
<dbReference type="AlphaFoldDB" id="A0A7W7F6Q7"/>
<gene>
    <name evidence="15" type="ORF">GGQ98_002212</name>
</gene>
<evidence type="ECO:0000256" key="1">
    <source>
        <dbReference type="ARBA" id="ARBA00004571"/>
    </source>
</evidence>
<evidence type="ECO:0000256" key="3">
    <source>
        <dbReference type="ARBA" id="ARBA00022452"/>
    </source>
</evidence>
<dbReference type="GO" id="GO:0009279">
    <property type="term" value="C:cell outer membrane"/>
    <property type="evidence" value="ECO:0007669"/>
    <property type="project" value="UniProtKB-SubCell"/>
</dbReference>
<organism evidence="15 16">
    <name type="scientific">Sphingosinicella soli</name>
    <dbReference type="NCBI Taxonomy" id="333708"/>
    <lineage>
        <taxon>Bacteria</taxon>
        <taxon>Pseudomonadati</taxon>
        <taxon>Pseudomonadota</taxon>
        <taxon>Alphaproteobacteria</taxon>
        <taxon>Sphingomonadales</taxon>
        <taxon>Sphingosinicellaceae</taxon>
        <taxon>Sphingosinicella</taxon>
    </lineage>
</organism>
<comment type="similarity">
    <text evidence="11 12">Belongs to the TonB-dependent receptor family.</text>
</comment>
<keyword evidence="5 11" id="KW-0812">Transmembrane</keyword>
<evidence type="ECO:0000256" key="10">
    <source>
        <dbReference type="ARBA" id="ARBA00023237"/>
    </source>
</evidence>
<keyword evidence="2 11" id="KW-0813">Transport</keyword>
<comment type="subcellular location">
    <subcellularLocation>
        <location evidence="1 11">Cell outer membrane</location>
        <topology evidence="1 11">Multi-pass membrane protein</topology>
    </subcellularLocation>
</comment>
<accession>A0A7W7F6Q7</accession>
<dbReference type="Pfam" id="PF07715">
    <property type="entry name" value="Plug"/>
    <property type="match status" value="1"/>
</dbReference>
<proteinExistence type="inferred from homology"/>
<dbReference type="SUPFAM" id="SSF56935">
    <property type="entry name" value="Porins"/>
    <property type="match status" value="1"/>
</dbReference>
<dbReference type="InterPro" id="IPR039426">
    <property type="entry name" value="TonB-dep_rcpt-like"/>
</dbReference>